<proteinExistence type="predicted"/>
<sequence length="48" mass="5874">MFYKMCTRCFAAILVLYKPTSRYHFTKKVGTNLVYIKYICSYYVQFRN</sequence>
<evidence type="ECO:0000313" key="1">
    <source>
        <dbReference type="EMBL" id="CAG9858506.1"/>
    </source>
</evidence>
<protein>
    <submittedName>
        <fullName evidence="1">Uncharacterized protein</fullName>
    </submittedName>
</protein>
<keyword evidence="2" id="KW-1185">Reference proteome</keyword>
<name>A0A9N9TML7_PHYSR</name>
<accession>A0A9N9TML7</accession>
<dbReference type="Proteomes" id="UP001153712">
    <property type="component" value="Chromosome 2"/>
</dbReference>
<gene>
    <name evidence="1" type="ORF">PHYEVI_LOCUS4895</name>
</gene>
<organism evidence="1 2">
    <name type="scientific">Phyllotreta striolata</name>
    <name type="common">Striped flea beetle</name>
    <name type="synonym">Crioceris striolata</name>
    <dbReference type="NCBI Taxonomy" id="444603"/>
    <lineage>
        <taxon>Eukaryota</taxon>
        <taxon>Metazoa</taxon>
        <taxon>Ecdysozoa</taxon>
        <taxon>Arthropoda</taxon>
        <taxon>Hexapoda</taxon>
        <taxon>Insecta</taxon>
        <taxon>Pterygota</taxon>
        <taxon>Neoptera</taxon>
        <taxon>Endopterygota</taxon>
        <taxon>Coleoptera</taxon>
        <taxon>Polyphaga</taxon>
        <taxon>Cucujiformia</taxon>
        <taxon>Chrysomeloidea</taxon>
        <taxon>Chrysomelidae</taxon>
        <taxon>Galerucinae</taxon>
        <taxon>Alticini</taxon>
        <taxon>Phyllotreta</taxon>
    </lineage>
</organism>
<dbReference type="AlphaFoldDB" id="A0A9N9TML7"/>
<dbReference type="EMBL" id="OU900095">
    <property type="protein sequence ID" value="CAG9858506.1"/>
    <property type="molecule type" value="Genomic_DNA"/>
</dbReference>
<evidence type="ECO:0000313" key="2">
    <source>
        <dbReference type="Proteomes" id="UP001153712"/>
    </source>
</evidence>
<reference evidence="1" key="1">
    <citation type="submission" date="2022-01" db="EMBL/GenBank/DDBJ databases">
        <authorList>
            <person name="King R."/>
        </authorList>
    </citation>
    <scope>NUCLEOTIDE SEQUENCE</scope>
</reference>